<comment type="caution">
    <text evidence="1">The sequence shown here is derived from an EMBL/GenBank/DDBJ whole genome shotgun (WGS) entry which is preliminary data.</text>
</comment>
<protein>
    <submittedName>
        <fullName evidence="1">Uncharacterized protein</fullName>
    </submittedName>
</protein>
<organism evidence="1 2">
    <name type="scientific">Neonectria magnoliae</name>
    <dbReference type="NCBI Taxonomy" id="2732573"/>
    <lineage>
        <taxon>Eukaryota</taxon>
        <taxon>Fungi</taxon>
        <taxon>Dikarya</taxon>
        <taxon>Ascomycota</taxon>
        <taxon>Pezizomycotina</taxon>
        <taxon>Sordariomycetes</taxon>
        <taxon>Hypocreomycetidae</taxon>
        <taxon>Hypocreales</taxon>
        <taxon>Nectriaceae</taxon>
        <taxon>Neonectria</taxon>
    </lineage>
</organism>
<keyword evidence="2" id="KW-1185">Reference proteome</keyword>
<evidence type="ECO:0000313" key="2">
    <source>
        <dbReference type="Proteomes" id="UP001498421"/>
    </source>
</evidence>
<dbReference type="EMBL" id="JAZAVK010000202">
    <property type="protein sequence ID" value="KAK7416670.1"/>
    <property type="molecule type" value="Genomic_DNA"/>
</dbReference>
<evidence type="ECO:0000313" key="1">
    <source>
        <dbReference type="EMBL" id="KAK7416670.1"/>
    </source>
</evidence>
<accession>A0ABR1H6E9</accession>
<reference evidence="1 2" key="1">
    <citation type="journal article" date="2025" name="Microbiol. Resour. Announc.">
        <title>Draft genome sequences for Neonectria magnoliae and Neonectria punicea, canker pathogens of Liriodendron tulipifera and Acer saccharum in West Virginia.</title>
        <authorList>
            <person name="Petronek H.M."/>
            <person name="Kasson M.T."/>
            <person name="Metheny A.M."/>
            <person name="Stauder C.M."/>
            <person name="Lovett B."/>
            <person name="Lynch S.C."/>
            <person name="Garnas J.R."/>
            <person name="Kasson L.R."/>
            <person name="Stajich J.E."/>
        </authorList>
    </citation>
    <scope>NUCLEOTIDE SEQUENCE [LARGE SCALE GENOMIC DNA]</scope>
    <source>
        <strain evidence="1 2">NRRL 64651</strain>
    </source>
</reference>
<proteinExistence type="predicted"/>
<dbReference type="Proteomes" id="UP001498421">
    <property type="component" value="Unassembled WGS sequence"/>
</dbReference>
<name>A0ABR1H6E9_9HYPO</name>
<gene>
    <name evidence="1" type="ORF">QQZ08_011905</name>
</gene>
<sequence>MCRPSDPHCRKPTVPFDSLGNSLPYSPLPVPVIDRLLGRTFPPPPAHLSHVLFLPKHNSKVTHLPVYEITDAYREAVKDNPLGSSMYKINLMFMSRPRGDGTDADVRFFVDVATDKSRATIQKRSMTTTEGSTATITLPTEQREDSILTVSGLGIFHVRASPNIRSGTEESGRPLGTGFRQYPALSMESAADLGTQWTVRSEDPSSLCYYVTENNRDNSSKKEEPWIHAIYHYARSNTHHPVDYSEGVLLLPDTQDSQNELTSIALVFLLLWHIRELGTQQEKGSLSKIFRSLSIGKVDK</sequence>